<gene>
    <name evidence="2" type="ORF">DES53_104131</name>
</gene>
<dbReference type="Pfam" id="PF17164">
    <property type="entry name" value="DUF5122"/>
    <property type="match status" value="5"/>
</dbReference>
<feature type="signal peptide" evidence="1">
    <location>
        <begin position="1"/>
        <end position="23"/>
    </location>
</feature>
<evidence type="ECO:0000313" key="3">
    <source>
        <dbReference type="Proteomes" id="UP000253426"/>
    </source>
</evidence>
<comment type="caution">
    <text evidence="2">The sequence shown here is derived from an EMBL/GenBank/DDBJ whole genome shotgun (WGS) entry which is preliminary data.</text>
</comment>
<proteinExistence type="predicted"/>
<dbReference type="Gene3D" id="2.80.10.50">
    <property type="match status" value="2"/>
</dbReference>
<keyword evidence="3" id="KW-1185">Reference proteome</keyword>
<evidence type="ECO:0000256" key="1">
    <source>
        <dbReference type="SAM" id="SignalP"/>
    </source>
</evidence>
<dbReference type="EMBL" id="QNRR01000004">
    <property type="protein sequence ID" value="RBP44312.1"/>
    <property type="molecule type" value="Genomic_DNA"/>
</dbReference>
<dbReference type="AlphaFoldDB" id="A0A366HMD0"/>
<sequence>MRCTNRRLQVLLQIFLMLVVRTAAVTAQSGALDLTFGSDGFVMTPFAAIQKTSFNSQRTKLKVPIALYPYCFGLYGAVQNDGKIIVICDNRVGYNFGEYIIAMARYEPSGELDTTFGVGGKVTFSSGAERREACVGLEILSDGHIMVSGRSVPLGKTPANSSDGEILLLKYKPDGSPDPGFGENGVKMCKYGHPGDGKFFHRTFKAQPDGRLLVAGGTFTESNKATTSVARFTPDGVLDPAFGNAGRAPVPLPNNGKLVVDDAISLPDGKCLVAGWLHFGKFTLDASTRPFVYSALLCLNGDGSIDTNFGKDGRVAMAMGGLNSFDNRLALQGDGKIIVATKCGPHSASNSGQSIGLFRYLPNGMLDDTFGRGGKVTAYFPRVHAVSEALVLGDGRIAVAGEVEGCFALTLFLPNGAPDVSFGKSGLMTYEPADWAESKANQAARRNKMSDPVSMQVGGALLQKDGKIVIFGSIPLKNSSRVLGMVRINVK</sequence>
<name>A0A366HMD0_9BACT</name>
<dbReference type="Proteomes" id="UP000253426">
    <property type="component" value="Unassembled WGS sequence"/>
</dbReference>
<evidence type="ECO:0000313" key="2">
    <source>
        <dbReference type="EMBL" id="RBP44312.1"/>
    </source>
</evidence>
<organism evidence="2 3">
    <name type="scientific">Roseimicrobium gellanilyticum</name>
    <dbReference type="NCBI Taxonomy" id="748857"/>
    <lineage>
        <taxon>Bacteria</taxon>
        <taxon>Pseudomonadati</taxon>
        <taxon>Verrucomicrobiota</taxon>
        <taxon>Verrucomicrobiia</taxon>
        <taxon>Verrucomicrobiales</taxon>
        <taxon>Verrucomicrobiaceae</taxon>
        <taxon>Roseimicrobium</taxon>
    </lineage>
</organism>
<dbReference type="InterPro" id="IPR013431">
    <property type="entry name" value="Delta_60_rpt"/>
</dbReference>
<reference evidence="2 3" key="1">
    <citation type="submission" date="2018-06" db="EMBL/GenBank/DDBJ databases">
        <title>Genomic Encyclopedia of Type Strains, Phase IV (KMG-IV): sequencing the most valuable type-strain genomes for metagenomic binning, comparative biology and taxonomic classification.</title>
        <authorList>
            <person name="Goeker M."/>
        </authorList>
    </citation>
    <scope>NUCLEOTIDE SEQUENCE [LARGE SCALE GENOMIC DNA]</scope>
    <source>
        <strain evidence="2 3">DSM 25532</strain>
    </source>
</reference>
<protein>
    <submittedName>
        <fullName evidence="2">Putative delta-60 repeat protein</fullName>
    </submittedName>
</protein>
<feature type="chain" id="PRO_5016694697" evidence="1">
    <location>
        <begin position="24"/>
        <end position="491"/>
    </location>
</feature>
<accession>A0A366HMD0</accession>
<dbReference type="NCBIfam" id="TIGR02608">
    <property type="entry name" value="delta_60_rpt"/>
    <property type="match status" value="6"/>
</dbReference>
<keyword evidence="1" id="KW-0732">Signal</keyword>